<organism evidence="8 9">
    <name type="scientific">Clupea harengus</name>
    <name type="common">Atlantic herring</name>
    <dbReference type="NCBI Taxonomy" id="7950"/>
    <lineage>
        <taxon>Eukaryota</taxon>
        <taxon>Metazoa</taxon>
        <taxon>Chordata</taxon>
        <taxon>Craniata</taxon>
        <taxon>Vertebrata</taxon>
        <taxon>Euteleostomi</taxon>
        <taxon>Actinopterygii</taxon>
        <taxon>Neopterygii</taxon>
        <taxon>Teleostei</taxon>
        <taxon>Clupei</taxon>
        <taxon>Clupeiformes</taxon>
        <taxon>Clupeoidei</taxon>
        <taxon>Clupeidae</taxon>
        <taxon>Clupea</taxon>
    </lineage>
</organism>
<dbReference type="GO" id="GO:0008270">
    <property type="term" value="F:zinc ion binding"/>
    <property type="evidence" value="ECO:0007669"/>
    <property type="project" value="UniProtKB-KW"/>
</dbReference>
<dbReference type="PROSITE" id="PS50808">
    <property type="entry name" value="ZF_BED"/>
    <property type="match status" value="1"/>
</dbReference>
<evidence type="ECO:0000256" key="4">
    <source>
        <dbReference type="PROSITE-ProRule" id="PRU00027"/>
    </source>
</evidence>
<evidence type="ECO:0000313" key="8">
    <source>
        <dbReference type="Proteomes" id="UP000515152"/>
    </source>
</evidence>
<dbReference type="SMART" id="SM00614">
    <property type="entry name" value="ZnF_BED"/>
    <property type="match status" value="1"/>
</dbReference>
<dbReference type="RefSeq" id="XP_012674154.2">
    <property type="nucleotide sequence ID" value="XM_012818700.3"/>
</dbReference>
<dbReference type="AlphaFoldDB" id="A0A6P3VK98"/>
<feature type="compositionally biased region" description="Polar residues" evidence="6">
    <location>
        <begin position="59"/>
        <end position="69"/>
    </location>
</feature>
<keyword evidence="2 4" id="KW-0863">Zinc-finger</keyword>
<feature type="region of interest" description="Disordered" evidence="6">
    <location>
        <begin position="228"/>
        <end position="314"/>
    </location>
</feature>
<evidence type="ECO:0000256" key="6">
    <source>
        <dbReference type="SAM" id="MobiDB-lite"/>
    </source>
</evidence>
<dbReference type="KEGG" id="char:105892439"/>
<dbReference type="GeneID" id="105892439"/>
<keyword evidence="5" id="KW-0175">Coiled coil</keyword>
<feature type="coiled-coil region" evidence="5">
    <location>
        <begin position="115"/>
        <end position="142"/>
    </location>
</feature>
<evidence type="ECO:0000256" key="2">
    <source>
        <dbReference type="ARBA" id="ARBA00022771"/>
    </source>
</evidence>
<evidence type="ECO:0000256" key="3">
    <source>
        <dbReference type="ARBA" id="ARBA00022833"/>
    </source>
</evidence>
<evidence type="ECO:0000313" key="9">
    <source>
        <dbReference type="RefSeq" id="XP_012674154.2"/>
    </source>
</evidence>
<dbReference type="InterPro" id="IPR036236">
    <property type="entry name" value="Znf_C2H2_sf"/>
</dbReference>
<keyword evidence="1" id="KW-0479">Metal-binding</keyword>
<reference evidence="9" key="1">
    <citation type="submission" date="2025-08" db="UniProtKB">
        <authorList>
            <consortium name="RefSeq"/>
        </authorList>
    </citation>
    <scope>IDENTIFICATION</scope>
</reference>
<feature type="region of interest" description="Disordered" evidence="6">
    <location>
        <begin position="375"/>
        <end position="407"/>
    </location>
</feature>
<keyword evidence="8" id="KW-1185">Reference proteome</keyword>
<dbReference type="SUPFAM" id="SSF57667">
    <property type="entry name" value="beta-beta-alpha zinc fingers"/>
    <property type="match status" value="1"/>
</dbReference>
<feature type="region of interest" description="Disordered" evidence="6">
    <location>
        <begin position="347"/>
        <end position="366"/>
    </location>
</feature>
<dbReference type="Pfam" id="PF02892">
    <property type="entry name" value="zf-BED"/>
    <property type="match status" value="1"/>
</dbReference>
<dbReference type="InterPro" id="IPR003656">
    <property type="entry name" value="Znf_BED"/>
</dbReference>
<feature type="compositionally biased region" description="Polar residues" evidence="6">
    <location>
        <begin position="240"/>
        <end position="271"/>
    </location>
</feature>
<dbReference type="GO" id="GO:0003677">
    <property type="term" value="F:DNA binding"/>
    <property type="evidence" value="ECO:0007669"/>
    <property type="project" value="InterPro"/>
</dbReference>
<evidence type="ECO:0000256" key="1">
    <source>
        <dbReference type="ARBA" id="ARBA00022723"/>
    </source>
</evidence>
<evidence type="ECO:0000259" key="7">
    <source>
        <dbReference type="PROSITE" id="PS50808"/>
    </source>
</evidence>
<feature type="region of interest" description="Disordered" evidence="6">
    <location>
        <begin position="420"/>
        <end position="493"/>
    </location>
</feature>
<feature type="domain" description="BED-type" evidence="7">
    <location>
        <begin position="12"/>
        <end position="63"/>
    </location>
</feature>
<feature type="compositionally biased region" description="Basic and acidic residues" evidence="6">
    <location>
        <begin position="564"/>
        <end position="578"/>
    </location>
</feature>
<sequence length="578" mass="63226">MADNQEAGRKRPKMSKVWEHFLLRKEDNVVQCIYCLTDLAYHHSTSSMLQHLTRKHPHLNSSPSVASTRPQDHGDPIQSELLAGTTIFRTRILSLMEAFMVRTTSEIVSIFDEIYMGAETKLMQKRKEVEALTERLKEREQLCALNVCHNLPDVKVERGQELLESVLFYGQSVPEMTETVEFPLECVVQKAEGPIKSEPVALPCGLITYPSIHDEALLGAPVGAAEGAESAVPPVGQPHQMKQGTTRSAATAGQGSSVAAQDSASVRQNLVLNGAPESDQAAPPAVRRRGRPPGRKNFISSSSPNASSSQALQTEDNVNAMVLTKKHKKRVRLTDFRTWQEFKKQCMVSSSSNISPYDHSAEQEPLSRADEELLGSPVEEEEGAESALPPVGQPHQMKQETTRSAATAGQGFSVRQNLVANGAPESDQAAPPAGRRRGRSAGTSSVSLCAPGTTLDLRGRSAAVSTNSRPHETLEGLDSFPCVDAPGTKSLLSPRKDYPFVVVTKEEDTDDCLSSESEIENPADMDVKYTAVMRETENSKAIENPEDGYQQGEEDMSLKRRSAVKSEKIPRKKTKNEN</sequence>
<keyword evidence="3" id="KW-0862">Zinc</keyword>
<proteinExistence type="predicted"/>
<feature type="region of interest" description="Disordered" evidence="6">
    <location>
        <begin position="52"/>
        <end position="77"/>
    </location>
</feature>
<gene>
    <name evidence="9" type="primary">LOC105892439</name>
</gene>
<feature type="compositionally biased region" description="Low complexity" evidence="6">
    <location>
        <begin position="300"/>
        <end position="309"/>
    </location>
</feature>
<evidence type="ECO:0000256" key="5">
    <source>
        <dbReference type="SAM" id="Coils"/>
    </source>
</evidence>
<accession>A0A6P3VK98</accession>
<dbReference type="Proteomes" id="UP000515152">
    <property type="component" value="Chromosome 21"/>
</dbReference>
<name>A0A6P3VK98_CLUHA</name>
<dbReference type="OrthoDB" id="1607513at2759"/>
<feature type="region of interest" description="Disordered" evidence="6">
    <location>
        <begin position="535"/>
        <end position="578"/>
    </location>
</feature>
<protein>
    <submittedName>
        <fullName evidence="9">Uncharacterized protein LOC105892439 isoform X1</fullName>
    </submittedName>
</protein>